<keyword evidence="3" id="KW-0479">Metal-binding</keyword>
<evidence type="ECO:0000256" key="3">
    <source>
        <dbReference type="ARBA" id="ARBA00022723"/>
    </source>
</evidence>
<evidence type="ECO:0000256" key="1">
    <source>
        <dbReference type="ARBA" id="ARBA00001936"/>
    </source>
</evidence>
<evidence type="ECO:0000313" key="8">
    <source>
        <dbReference type="Proteomes" id="UP001152798"/>
    </source>
</evidence>
<dbReference type="PANTHER" id="PTHR43226">
    <property type="entry name" value="XAA-PRO AMINOPEPTIDASE 3"/>
    <property type="match status" value="1"/>
</dbReference>
<dbReference type="SUPFAM" id="SSF53092">
    <property type="entry name" value="Creatinase/prolidase N-terminal domain"/>
    <property type="match status" value="1"/>
</dbReference>
<keyword evidence="5" id="KW-0464">Manganese</keyword>
<dbReference type="GO" id="GO:0006508">
    <property type="term" value="P:proteolysis"/>
    <property type="evidence" value="ECO:0007669"/>
    <property type="project" value="TreeGrafter"/>
</dbReference>
<organism evidence="7 8">
    <name type="scientific">Nezara viridula</name>
    <name type="common">Southern green stink bug</name>
    <name type="synonym">Cimex viridulus</name>
    <dbReference type="NCBI Taxonomy" id="85310"/>
    <lineage>
        <taxon>Eukaryota</taxon>
        <taxon>Metazoa</taxon>
        <taxon>Ecdysozoa</taxon>
        <taxon>Arthropoda</taxon>
        <taxon>Hexapoda</taxon>
        <taxon>Insecta</taxon>
        <taxon>Pterygota</taxon>
        <taxon>Neoptera</taxon>
        <taxon>Paraneoptera</taxon>
        <taxon>Hemiptera</taxon>
        <taxon>Heteroptera</taxon>
        <taxon>Panheteroptera</taxon>
        <taxon>Pentatomomorpha</taxon>
        <taxon>Pentatomoidea</taxon>
        <taxon>Pentatomidae</taxon>
        <taxon>Pentatominae</taxon>
        <taxon>Nezara</taxon>
    </lineage>
</organism>
<evidence type="ECO:0000259" key="6">
    <source>
        <dbReference type="SMART" id="SM01011"/>
    </source>
</evidence>
<dbReference type="Gene3D" id="3.90.230.10">
    <property type="entry name" value="Creatinase/methionine aminopeptidase superfamily"/>
    <property type="match status" value="1"/>
</dbReference>
<dbReference type="Gene3D" id="3.40.350.10">
    <property type="entry name" value="Creatinase/prolidase N-terminal domain"/>
    <property type="match status" value="1"/>
</dbReference>
<dbReference type="InterPro" id="IPR007865">
    <property type="entry name" value="Aminopep_P_N"/>
</dbReference>
<evidence type="ECO:0000313" key="7">
    <source>
        <dbReference type="EMBL" id="CAH1401932.1"/>
    </source>
</evidence>
<dbReference type="GO" id="GO:0005739">
    <property type="term" value="C:mitochondrion"/>
    <property type="evidence" value="ECO:0007669"/>
    <property type="project" value="TreeGrafter"/>
</dbReference>
<evidence type="ECO:0000256" key="4">
    <source>
        <dbReference type="ARBA" id="ARBA00022801"/>
    </source>
</evidence>
<dbReference type="CDD" id="cd01087">
    <property type="entry name" value="Prolidase"/>
    <property type="match status" value="1"/>
</dbReference>
<name>A0A9P0HHL9_NEZVI</name>
<comment type="cofactor">
    <cofactor evidence="1">
        <name>Mn(2+)</name>
        <dbReference type="ChEBI" id="CHEBI:29035"/>
    </cofactor>
</comment>
<reference evidence="7" key="1">
    <citation type="submission" date="2022-01" db="EMBL/GenBank/DDBJ databases">
        <authorList>
            <person name="King R."/>
        </authorList>
    </citation>
    <scope>NUCLEOTIDE SEQUENCE</scope>
</reference>
<dbReference type="Proteomes" id="UP001152798">
    <property type="component" value="Chromosome 5"/>
</dbReference>
<dbReference type="EMBL" id="OV725081">
    <property type="protein sequence ID" value="CAH1401932.1"/>
    <property type="molecule type" value="Genomic_DNA"/>
</dbReference>
<keyword evidence="4" id="KW-0378">Hydrolase</keyword>
<dbReference type="AlphaFoldDB" id="A0A9P0HHL9"/>
<dbReference type="OrthoDB" id="4215474at2759"/>
<sequence>MLRQREVIYFLRGYSSGSRVKMKLSTKFLRMKFLRNETSFFSSTSHSAAKVEIGRQFTQIASLENTLQRKKTFGQPTPESHPHLLKPGELVPGFLLKEFKDRRESLAQKVLNVDHNSHHVIIIPSSCTQYMTEKIPYVFRQNSDFRYLTGCLEPESVLLMLISHDKLCESTLFVRQKSVHSELWEGPRTGVDNAPQFFGVDRAKPNSKLLEELYELKKALDKFILWYDYSAPVNSYVQQTVAKFVGDTKFEALVSVKSKIHEMRLIKSPAEQIVLKESAEIASRGIESAMAVTKPGLTEHHLFATVDYFCRINGAEHLAYPPVVATGTNANTIHYIDNIQQVKEGEMILMDSGCELHGYCSDITRTWPANGKFTDPQKTLYDVVLSIQLELIDKCLKKQVTLDELFKDMCNLLGKRLKEAHVLRKNAEGLKPNELGFELCPHHVGHYLGMDVHDTATINRDIPLKEGMLITIEPGIYVKAGCALLRPEFHDMGIRIEDDVLIKGSGAEVISNAVKTPTDIEKMCNSGK</sequence>
<dbReference type="SUPFAM" id="SSF55920">
    <property type="entry name" value="Creatinase/aminopeptidase"/>
    <property type="match status" value="1"/>
</dbReference>
<dbReference type="GO" id="GO:0030145">
    <property type="term" value="F:manganese ion binding"/>
    <property type="evidence" value="ECO:0007669"/>
    <property type="project" value="InterPro"/>
</dbReference>
<keyword evidence="8" id="KW-1185">Reference proteome</keyword>
<proteinExistence type="inferred from homology"/>
<dbReference type="Pfam" id="PF00557">
    <property type="entry name" value="Peptidase_M24"/>
    <property type="match status" value="1"/>
</dbReference>
<accession>A0A9P0HHL9</accession>
<protein>
    <recommendedName>
        <fullName evidence="6">Aminopeptidase P N-terminal domain-containing protein</fullName>
    </recommendedName>
</protein>
<dbReference type="InterPro" id="IPR029149">
    <property type="entry name" value="Creatin/AminoP/Spt16_N"/>
</dbReference>
<gene>
    <name evidence="7" type="ORF">NEZAVI_LOCUS10867</name>
</gene>
<dbReference type="InterPro" id="IPR036005">
    <property type="entry name" value="Creatinase/aminopeptidase-like"/>
</dbReference>
<dbReference type="Pfam" id="PF05195">
    <property type="entry name" value="AMP_N"/>
    <property type="match status" value="1"/>
</dbReference>
<dbReference type="GO" id="GO:0070006">
    <property type="term" value="F:metalloaminopeptidase activity"/>
    <property type="evidence" value="ECO:0007669"/>
    <property type="project" value="InterPro"/>
</dbReference>
<dbReference type="PANTHER" id="PTHR43226:SF4">
    <property type="entry name" value="XAA-PRO AMINOPEPTIDASE 3"/>
    <property type="match status" value="1"/>
</dbReference>
<comment type="similarity">
    <text evidence="2">Belongs to the peptidase M24B family.</text>
</comment>
<evidence type="ECO:0000256" key="5">
    <source>
        <dbReference type="ARBA" id="ARBA00023211"/>
    </source>
</evidence>
<dbReference type="InterPro" id="IPR052433">
    <property type="entry name" value="X-Pro_dipept-like"/>
</dbReference>
<dbReference type="SMART" id="SM01011">
    <property type="entry name" value="AMP_N"/>
    <property type="match status" value="1"/>
</dbReference>
<feature type="domain" description="Aminopeptidase P N-terminal" evidence="6">
    <location>
        <begin position="94"/>
        <end position="234"/>
    </location>
</feature>
<evidence type="ECO:0000256" key="2">
    <source>
        <dbReference type="ARBA" id="ARBA00008766"/>
    </source>
</evidence>
<dbReference type="InterPro" id="IPR000994">
    <property type="entry name" value="Pept_M24"/>
</dbReference>